<feature type="domain" description="Ig-like" evidence="1">
    <location>
        <begin position="38"/>
        <end position="125"/>
    </location>
</feature>
<dbReference type="EMBL" id="GGMS01006600">
    <property type="protein sequence ID" value="MBY75803.1"/>
    <property type="molecule type" value="Transcribed_RNA"/>
</dbReference>
<dbReference type="PANTHER" id="PTHR21261">
    <property type="entry name" value="BEAT PROTEIN"/>
    <property type="match status" value="1"/>
</dbReference>
<dbReference type="PANTHER" id="PTHR21261:SF15">
    <property type="entry name" value="BEATEN PATH IIIA, ISOFORM D-RELATED"/>
    <property type="match status" value="1"/>
</dbReference>
<organism evidence="2">
    <name type="scientific">Sipha flava</name>
    <name type="common">yellow sugarcane aphid</name>
    <dbReference type="NCBI Taxonomy" id="143950"/>
    <lineage>
        <taxon>Eukaryota</taxon>
        <taxon>Metazoa</taxon>
        <taxon>Ecdysozoa</taxon>
        <taxon>Arthropoda</taxon>
        <taxon>Hexapoda</taxon>
        <taxon>Insecta</taxon>
        <taxon>Pterygota</taxon>
        <taxon>Neoptera</taxon>
        <taxon>Paraneoptera</taxon>
        <taxon>Hemiptera</taxon>
        <taxon>Sternorrhyncha</taxon>
        <taxon>Aphidomorpha</taxon>
        <taxon>Aphidoidea</taxon>
        <taxon>Aphididae</taxon>
        <taxon>Sipha</taxon>
    </lineage>
</organism>
<dbReference type="FunFam" id="2.60.40.10:FF:000437">
    <property type="entry name" value="Beat-IIIc, isoform A"/>
    <property type="match status" value="1"/>
</dbReference>
<proteinExistence type="predicted"/>
<dbReference type="AlphaFoldDB" id="A0A2S2QDM9"/>
<dbReference type="Pfam" id="PF07686">
    <property type="entry name" value="V-set"/>
    <property type="match status" value="1"/>
</dbReference>
<dbReference type="InterPro" id="IPR013106">
    <property type="entry name" value="Ig_V-set"/>
</dbReference>
<gene>
    <name evidence="2" type="ORF">g.92157</name>
</gene>
<dbReference type="InterPro" id="IPR007110">
    <property type="entry name" value="Ig-like_dom"/>
</dbReference>
<dbReference type="InterPro" id="IPR036179">
    <property type="entry name" value="Ig-like_dom_sf"/>
</dbReference>
<dbReference type="InterPro" id="IPR013783">
    <property type="entry name" value="Ig-like_fold"/>
</dbReference>
<dbReference type="Gene3D" id="2.60.40.10">
    <property type="entry name" value="Immunoglobulins"/>
    <property type="match status" value="1"/>
</dbReference>
<sequence>MPITIKLQVQWTIFLFLFFYKVTCLKMELRVEKHTLVGDSTKLECKYDLQGEELYAVKWYKNGHEFYRFIPRESPEVQVFEVTGVHIDVKQSTAKSILLWHLELASSGTYRCEVSTEAPSFETVTNYSTMLTIAPPDDKRLVSNGQDRQTIKPGEYPVTQIASNSNKLKTYKILVCVSLIATVVYN</sequence>
<protein>
    <recommendedName>
        <fullName evidence="1">Ig-like domain-containing protein</fullName>
    </recommendedName>
</protein>
<dbReference type="PROSITE" id="PS50835">
    <property type="entry name" value="IG_LIKE"/>
    <property type="match status" value="1"/>
</dbReference>
<accession>A0A2S2QDM9</accession>
<name>A0A2S2QDM9_9HEMI</name>
<dbReference type="OrthoDB" id="10015491at2759"/>
<evidence type="ECO:0000313" key="2">
    <source>
        <dbReference type="EMBL" id="MBY75803.1"/>
    </source>
</evidence>
<dbReference type="SUPFAM" id="SSF48726">
    <property type="entry name" value="Immunoglobulin"/>
    <property type="match status" value="1"/>
</dbReference>
<evidence type="ECO:0000259" key="1">
    <source>
        <dbReference type="PROSITE" id="PS50835"/>
    </source>
</evidence>
<reference evidence="2" key="1">
    <citation type="submission" date="2018-04" db="EMBL/GenBank/DDBJ databases">
        <title>Transcriptome assembly of Sipha flava.</title>
        <authorList>
            <person name="Scully E.D."/>
            <person name="Geib S.M."/>
            <person name="Palmer N.A."/>
            <person name="Koch K."/>
            <person name="Bradshaw J."/>
            <person name="Heng-Moss T."/>
            <person name="Sarath G."/>
        </authorList>
    </citation>
    <scope>NUCLEOTIDE SEQUENCE</scope>
</reference>
<dbReference type="CDD" id="cd00096">
    <property type="entry name" value="Ig"/>
    <property type="match status" value="1"/>
</dbReference>